<gene>
    <name evidence="8" type="ORF">C7M84_015189</name>
</gene>
<evidence type="ECO:0000313" key="9">
    <source>
        <dbReference type="Proteomes" id="UP000283509"/>
    </source>
</evidence>
<dbReference type="InterPro" id="IPR036390">
    <property type="entry name" value="WH_DNA-bd_sf"/>
</dbReference>
<dbReference type="Proteomes" id="UP000283509">
    <property type="component" value="Unassembled WGS sequence"/>
</dbReference>
<comment type="similarity">
    <text evidence="3">Belongs to the CSN1 family.</text>
</comment>
<dbReference type="Pfam" id="PF21151">
    <property type="entry name" value="CSN1_C"/>
    <property type="match status" value="1"/>
</dbReference>
<dbReference type="STRING" id="6689.A0A423SRG2"/>
<dbReference type="AlphaFoldDB" id="A0A423SRG2"/>
<dbReference type="GO" id="GO:0005737">
    <property type="term" value="C:cytoplasm"/>
    <property type="evidence" value="ECO:0007669"/>
    <property type="project" value="UniProtKB-SubCell"/>
</dbReference>
<dbReference type="Pfam" id="PF01399">
    <property type="entry name" value="PCI"/>
    <property type="match status" value="1"/>
</dbReference>
<evidence type="ECO:0000259" key="7">
    <source>
        <dbReference type="PROSITE" id="PS50250"/>
    </source>
</evidence>
<dbReference type="SMART" id="SM00088">
    <property type="entry name" value="PINT"/>
    <property type="match status" value="1"/>
</dbReference>
<protein>
    <submittedName>
        <fullName evidence="8">COP9 signalosome complex subunit 1</fullName>
    </submittedName>
</protein>
<comment type="caution">
    <text evidence="8">The sequence shown here is derived from an EMBL/GenBank/DDBJ whole genome shotgun (WGS) entry which is preliminary data.</text>
</comment>
<keyword evidence="6" id="KW-0539">Nucleus</keyword>
<dbReference type="InterPro" id="IPR045135">
    <property type="entry name" value="Rpn7_N"/>
</dbReference>
<dbReference type="InterPro" id="IPR048624">
    <property type="entry name" value="CSN1_C"/>
</dbReference>
<sequence>MPLQLQGGQMQNNVEPMVIDMAVEENDNTEEEPVIVESTSLDLETYANSYTGLAKLQRLIFIADRCPQLRVEALRMAIHYVQTTYNVNLYTQLHRKLQEAVSGANAGNASLPDIAGGQVGGGSVANLPALDMQWVESRAKKAALKLEKLDTDLKNSKVNSIKESIRRGHDDLGDHYLDCGDLSNALKCYSRARDYCTSFRHIINMCLNVIKVSIYLNNWSHVLSYVSKAQATPEASESRPSSNKDQSAVIQTKLTCAAGLAQLATRKYKAAAKSFLGAQLDACDFPDLLSTSNVAMYGGLCALATFSRQELQKLVISSSSFKLFLEVEPQLRDIIFKFYESKYASCLKLLDELKDVLMLDMYLAPHLNTLYTRIRNRALIQYFSPYMSADLEKMAAAFNTTISALEDELMALILEGQIQARIDSHNKILYAKAVEERSMTFERSLEMGREHVMRVKGLILRSALIKNQIHKFLSSNLLKNSPSNWSSEGSICDRAEPISPPGITLAYLIDFRIHTGITAAALIEVKMSRWHF</sequence>
<keyword evidence="9" id="KW-1185">Reference proteome</keyword>
<evidence type="ECO:0000313" key="8">
    <source>
        <dbReference type="EMBL" id="ROT66763.1"/>
    </source>
</evidence>
<feature type="domain" description="PCI" evidence="7">
    <location>
        <begin position="271"/>
        <end position="436"/>
    </location>
</feature>
<dbReference type="InterPro" id="IPR000717">
    <property type="entry name" value="PCI_dom"/>
</dbReference>
<evidence type="ECO:0000256" key="3">
    <source>
        <dbReference type="ARBA" id="ARBA00008793"/>
    </source>
</evidence>
<keyword evidence="4" id="KW-0963">Cytoplasm</keyword>
<evidence type="ECO:0000256" key="2">
    <source>
        <dbReference type="ARBA" id="ARBA00004496"/>
    </source>
</evidence>
<dbReference type="InterPro" id="IPR019585">
    <property type="entry name" value="Rpn7/CSN1"/>
</dbReference>
<accession>A0A423SRG2</accession>
<dbReference type="PANTHER" id="PTHR14145">
    <property type="entry name" value="26S PROTESOME SUBUNIT 6"/>
    <property type="match status" value="1"/>
</dbReference>
<keyword evidence="5" id="KW-0736">Signalosome</keyword>
<evidence type="ECO:0000256" key="4">
    <source>
        <dbReference type="ARBA" id="ARBA00022490"/>
    </source>
</evidence>
<evidence type="ECO:0000256" key="5">
    <source>
        <dbReference type="ARBA" id="ARBA00022790"/>
    </source>
</evidence>
<reference evidence="8 9" key="2">
    <citation type="submission" date="2019-01" db="EMBL/GenBank/DDBJ databases">
        <title>The decoding of complex shrimp genome reveals the adaptation for benthos swimmer, frequently molting mechanism and breeding impact on genome.</title>
        <authorList>
            <person name="Sun Y."/>
            <person name="Gao Y."/>
            <person name="Yu Y."/>
        </authorList>
    </citation>
    <scope>NUCLEOTIDE SEQUENCE [LARGE SCALE GENOMIC DNA]</scope>
    <source>
        <tissue evidence="8">Muscle</tissue>
    </source>
</reference>
<dbReference type="GO" id="GO:0008180">
    <property type="term" value="C:COP9 signalosome"/>
    <property type="evidence" value="ECO:0007669"/>
    <property type="project" value="UniProtKB-KW"/>
</dbReference>
<dbReference type="Gene3D" id="1.25.40.570">
    <property type="match status" value="1"/>
</dbReference>
<dbReference type="PANTHER" id="PTHR14145:SF2">
    <property type="entry name" value="COP9 SIGNALOSOME COMPLEX SUBUNIT 1"/>
    <property type="match status" value="1"/>
</dbReference>
<dbReference type="OrthoDB" id="422427at2759"/>
<comment type="subcellular location">
    <subcellularLocation>
        <location evidence="2">Cytoplasm</location>
    </subcellularLocation>
    <subcellularLocation>
        <location evidence="1">Nucleus</location>
    </subcellularLocation>
</comment>
<proteinExistence type="inferred from homology"/>
<dbReference type="PROSITE" id="PS50250">
    <property type="entry name" value="PCI"/>
    <property type="match status" value="1"/>
</dbReference>
<dbReference type="EMBL" id="QCYY01002890">
    <property type="protein sequence ID" value="ROT66763.1"/>
    <property type="molecule type" value="Genomic_DNA"/>
</dbReference>
<name>A0A423SRG2_PENVA</name>
<reference evidence="8 9" key="1">
    <citation type="submission" date="2018-04" db="EMBL/GenBank/DDBJ databases">
        <authorList>
            <person name="Zhang X."/>
            <person name="Yuan J."/>
            <person name="Li F."/>
            <person name="Xiang J."/>
        </authorList>
    </citation>
    <scope>NUCLEOTIDE SEQUENCE [LARGE SCALE GENOMIC DNA]</scope>
    <source>
        <tissue evidence="8">Muscle</tissue>
    </source>
</reference>
<dbReference type="SUPFAM" id="SSF46785">
    <property type="entry name" value="Winged helix' DNA-binding domain"/>
    <property type="match status" value="1"/>
</dbReference>
<dbReference type="Pfam" id="PF10602">
    <property type="entry name" value="RPN7"/>
    <property type="match status" value="1"/>
</dbReference>
<organism evidence="8 9">
    <name type="scientific">Penaeus vannamei</name>
    <name type="common">Whiteleg shrimp</name>
    <name type="synonym">Litopenaeus vannamei</name>
    <dbReference type="NCBI Taxonomy" id="6689"/>
    <lineage>
        <taxon>Eukaryota</taxon>
        <taxon>Metazoa</taxon>
        <taxon>Ecdysozoa</taxon>
        <taxon>Arthropoda</taxon>
        <taxon>Crustacea</taxon>
        <taxon>Multicrustacea</taxon>
        <taxon>Malacostraca</taxon>
        <taxon>Eumalacostraca</taxon>
        <taxon>Eucarida</taxon>
        <taxon>Decapoda</taxon>
        <taxon>Dendrobranchiata</taxon>
        <taxon>Penaeoidea</taxon>
        <taxon>Penaeidae</taxon>
        <taxon>Penaeus</taxon>
    </lineage>
</organism>
<evidence type="ECO:0000256" key="6">
    <source>
        <dbReference type="ARBA" id="ARBA00023242"/>
    </source>
</evidence>
<evidence type="ECO:0000256" key="1">
    <source>
        <dbReference type="ARBA" id="ARBA00004123"/>
    </source>
</evidence>